<dbReference type="Proteomes" id="UP000593572">
    <property type="component" value="Unassembled WGS sequence"/>
</dbReference>
<dbReference type="GO" id="GO:0004523">
    <property type="term" value="F:RNA-DNA hybrid ribonuclease activity"/>
    <property type="evidence" value="ECO:0007669"/>
    <property type="project" value="InterPro"/>
</dbReference>
<dbReference type="InterPro" id="IPR052929">
    <property type="entry name" value="RNase_H-like_EbsB-rel"/>
</dbReference>
<organism evidence="2 3">
    <name type="scientific">Gossypium lobatum</name>
    <dbReference type="NCBI Taxonomy" id="34289"/>
    <lineage>
        <taxon>Eukaryota</taxon>
        <taxon>Viridiplantae</taxon>
        <taxon>Streptophyta</taxon>
        <taxon>Embryophyta</taxon>
        <taxon>Tracheophyta</taxon>
        <taxon>Spermatophyta</taxon>
        <taxon>Magnoliopsida</taxon>
        <taxon>eudicotyledons</taxon>
        <taxon>Gunneridae</taxon>
        <taxon>Pentapetalae</taxon>
        <taxon>rosids</taxon>
        <taxon>malvids</taxon>
        <taxon>Malvales</taxon>
        <taxon>Malvaceae</taxon>
        <taxon>Malvoideae</taxon>
        <taxon>Gossypium</taxon>
    </lineage>
</organism>
<keyword evidence="3" id="KW-1185">Reference proteome</keyword>
<dbReference type="GO" id="GO:0003676">
    <property type="term" value="F:nucleic acid binding"/>
    <property type="evidence" value="ECO:0007669"/>
    <property type="project" value="InterPro"/>
</dbReference>
<reference evidence="2 3" key="1">
    <citation type="journal article" date="2019" name="Genome Biol. Evol.">
        <title>Insights into the evolution of the New World diploid cottons (Gossypium, subgenus Houzingenia) based on genome sequencing.</title>
        <authorList>
            <person name="Grover C.E."/>
            <person name="Arick M.A. 2nd"/>
            <person name="Thrash A."/>
            <person name="Conover J.L."/>
            <person name="Sanders W.S."/>
            <person name="Peterson D.G."/>
            <person name="Frelichowski J.E."/>
            <person name="Scheffler J.A."/>
            <person name="Scheffler B.E."/>
            <person name="Wendel J.F."/>
        </authorList>
    </citation>
    <scope>NUCLEOTIDE SEQUENCE [LARGE SCALE GENOMIC DNA]</scope>
    <source>
        <strain evidence="2">157</strain>
        <tissue evidence="2">Leaf</tissue>
    </source>
</reference>
<accession>A0A7J8N066</accession>
<dbReference type="Pfam" id="PF13456">
    <property type="entry name" value="RVT_3"/>
    <property type="match status" value="1"/>
</dbReference>
<gene>
    <name evidence="2" type="ORF">Golob_004002</name>
</gene>
<dbReference type="PANTHER" id="PTHR47074">
    <property type="entry name" value="BNAC02G40300D PROTEIN"/>
    <property type="match status" value="1"/>
</dbReference>
<sequence length="187" mass="21288">MIWRYESYEEYTSTSGYRLLPEKLQQKKGCYATTLRSSDHNTWLAEVVMIYDEKTLKLIAISYWAIWYAKNKIVHEGVRQSVQELIVFIKASPSELEAVDEFKTSACLQRQEEWVPPGVLIKNSLGLIMAACTYPHYGIADAFVAKAQACEQAINFAVELGFKLVQVEGDSLTIIKKVNSATQDKYM</sequence>
<dbReference type="EMBL" id="JABEZX010000011">
    <property type="protein sequence ID" value="MBA0570329.1"/>
    <property type="molecule type" value="Genomic_DNA"/>
</dbReference>
<dbReference type="PANTHER" id="PTHR47074:SF61">
    <property type="entry name" value="RNASE H TYPE-1 DOMAIN-CONTAINING PROTEIN"/>
    <property type="match status" value="1"/>
</dbReference>
<evidence type="ECO:0000259" key="1">
    <source>
        <dbReference type="Pfam" id="PF13456"/>
    </source>
</evidence>
<name>A0A7J8N066_9ROSI</name>
<proteinExistence type="predicted"/>
<dbReference type="AlphaFoldDB" id="A0A7J8N066"/>
<feature type="domain" description="RNase H type-1" evidence="1">
    <location>
        <begin position="118"/>
        <end position="183"/>
    </location>
</feature>
<evidence type="ECO:0000313" key="3">
    <source>
        <dbReference type="Proteomes" id="UP000593572"/>
    </source>
</evidence>
<comment type="caution">
    <text evidence="2">The sequence shown here is derived from an EMBL/GenBank/DDBJ whole genome shotgun (WGS) entry which is preliminary data.</text>
</comment>
<evidence type="ECO:0000313" key="2">
    <source>
        <dbReference type="EMBL" id="MBA0570329.1"/>
    </source>
</evidence>
<dbReference type="InterPro" id="IPR002156">
    <property type="entry name" value="RNaseH_domain"/>
</dbReference>
<protein>
    <recommendedName>
        <fullName evidence="1">RNase H type-1 domain-containing protein</fullName>
    </recommendedName>
</protein>